<feature type="disulfide bond" evidence="16">
    <location>
        <begin position="35"/>
        <end position="65"/>
    </location>
</feature>
<evidence type="ECO:0000256" key="16">
    <source>
        <dbReference type="PIRSR" id="PIRSR619342-50"/>
    </source>
</evidence>
<comment type="subunit">
    <text evidence="5">Mammalian complex I is composed of 45 different subunits. This is a component of the iron-sulfur (IP) fragment of the enzyme.</text>
</comment>
<evidence type="ECO:0000256" key="2">
    <source>
        <dbReference type="ARBA" id="ARBA00004569"/>
    </source>
</evidence>
<keyword evidence="11" id="KW-0496">Mitochondrion</keyword>
<evidence type="ECO:0000256" key="15">
    <source>
        <dbReference type="ARBA" id="ARBA00032739"/>
    </source>
</evidence>
<evidence type="ECO:0000256" key="8">
    <source>
        <dbReference type="ARBA" id="ARBA00022660"/>
    </source>
</evidence>
<dbReference type="OrthoDB" id="9992197at2759"/>
<dbReference type="GO" id="GO:0005743">
    <property type="term" value="C:mitochondrial inner membrane"/>
    <property type="evidence" value="ECO:0007669"/>
    <property type="project" value="UniProtKB-SubCell"/>
</dbReference>
<accession>A0A4Y7TJH7</accession>
<dbReference type="GO" id="GO:0032981">
    <property type="term" value="P:mitochondrial respiratory chain complex I assembly"/>
    <property type="evidence" value="ECO:0007669"/>
    <property type="project" value="TreeGrafter"/>
</dbReference>
<comment type="function">
    <text evidence="1">Accessory subunit of the mitochondrial membrane respiratory chain NADH dehydrogenase (Complex I), that is believed not to be involved in catalysis. Complex I functions in the transfer of electrons from NADH to the respiratory chain. The immediate electron acceptor for the enzyme is believed to be ubiquinone.</text>
</comment>
<keyword evidence="8" id="KW-0679">Respiratory chain</keyword>
<keyword evidence="18" id="KW-1185">Reference proteome</keyword>
<evidence type="ECO:0000256" key="13">
    <source>
        <dbReference type="ARBA" id="ARBA00023157"/>
    </source>
</evidence>
<dbReference type="Proteomes" id="UP000298030">
    <property type="component" value="Unassembled WGS sequence"/>
</dbReference>
<proteinExistence type="inferred from homology"/>
<evidence type="ECO:0000256" key="9">
    <source>
        <dbReference type="ARBA" id="ARBA00022792"/>
    </source>
</evidence>
<evidence type="ECO:0000256" key="11">
    <source>
        <dbReference type="ARBA" id="ARBA00023128"/>
    </source>
</evidence>
<comment type="subcellular location">
    <subcellularLocation>
        <location evidence="3">Mitochondrion inner membrane</location>
        <topology evidence="3">Peripheral membrane protein</topology>
    </subcellularLocation>
    <subcellularLocation>
        <location evidence="2">Mitochondrion intermembrane space</location>
    </subcellularLocation>
</comment>
<evidence type="ECO:0000256" key="14">
    <source>
        <dbReference type="ARBA" id="ARBA00031222"/>
    </source>
</evidence>
<protein>
    <recommendedName>
        <fullName evidence="6">NADH dehydrogenase [ubiquinone] iron-sulfur protein 5</fullName>
    </recommendedName>
    <alternativeName>
        <fullName evidence="14">Complex I-15 kDa</fullName>
    </alternativeName>
    <alternativeName>
        <fullName evidence="15">NADH-ubiquinone oxidoreductase 15 kDa subunit</fullName>
    </alternativeName>
</protein>
<reference evidence="17 18" key="1">
    <citation type="journal article" date="2019" name="Nat. Ecol. Evol.">
        <title>Megaphylogeny resolves global patterns of mushroom evolution.</title>
        <authorList>
            <person name="Varga T."/>
            <person name="Krizsan K."/>
            <person name="Foldi C."/>
            <person name="Dima B."/>
            <person name="Sanchez-Garcia M."/>
            <person name="Sanchez-Ramirez S."/>
            <person name="Szollosi G.J."/>
            <person name="Szarkandi J.G."/>
            <person name="Papp V."/>
            <person name="Albert L."/>
            <person name="Andreopoulos W."/>
            <person name="Angelini C."/>
            <person name="Antonin V."/>
            <person name="Barry K.W."/>
            <person name="Bougher N.L."/>
            <person name="Buchanan P."/>
            <person name="Buyck B."/>
            <person name="Bense V."/>
            <person name="Catcheside P."/>
            <person name="Chovatia M."/>
            <person name="Cooper J."/>
            <person name="Damon W."/>
            <person name="Desjardin D."/>
            <person name="Finy P."/>
            <person name="Geml J."/>
            <person name="Haridas S."/>
            <person name="Hughes K."/>
            <person name="Justo A."/>
            <person name="Karasinski D."/>
            <person name="Kautmanova I."/>
            <person name="Kiss B."/>
            <person name="Kocsube S."/>
            <person name="Kotiranta H."/>
            <person name="LaButti K.M."/>
            <person name="Lechner B.E."/>
            <person name="Liimatainen K."/>
            <person name="Lipzen A."/>
            <person name="Lukacs Z."/>
            <person name="Mihaltcheva S."/>
            <person name="Morgado L.N."/>
            <person name="Niskanen T."/>
            <person name="Noordeloos M.E."/>
            <person name="Ohm R.A."/>
            <person name="Ortiz-Santana B."/>
            <person name="Ovrebo C."/>
            <person name="Racz N."/>
            <person name="Riley R."/>
            <person name="Savchenko A."/>
            <person name="Shiryaev A."/>
            <person name="Soop K."/>
            <person name="Spirin V."/>
            <person name="Szebenyi C."/>
            <person name="Tomsovsky M."/>
            <person name="Tulloss R.E."/>
            <person name="Uehling J."/>
            <person name="Grigoriev I.V."/>
            <person name="Vagvolgyi C."/>
            <person name="Papp T."/>
            <person name="Martin F.M."/>
            <person name="Miettinen O."/>
            <person name="Hibbett D.S."/>
            <person name="Nagy L.G."/>
        </authorList>
    </citation>
    <scope>NUCLEOTIDE SEQUENCE [LARGE SCALE GENOMIC DNA]</scope>
    <source>
        <strain evidence="17 18">FP101781</strain>
    </source>
</reference>
<evidence type="ECO:0000256" key="6">
    <source>
        <dbReference type="ARBA" id="ARBA00013482"/>
    </source>
</evidence>
<keyword evidence="10" id="KW-0249">Electron transport</keyword>
<evidence type="ECO:0000256" key="4">
    <source>
        <dbReference type="ARBA" id="ARBA00007372"/>
    </source>
</evidence>
<feature type="disulfide bond" evidence="16">
    <location>
        <begin position="45"/>
        <end position="55"/>
    </location>
</feature>
<keyword evidence="13 16" id="KW-1015">Disulfide bond</keyword>
<dbReference type="STRING" id="71717.A0A4Y7TJH7"/>
<gene>
    <name evidence="17" type="ORF">FA13DRAFT_1789436</name>
</gene>
<comment type="caution">
    <text evidence="17">The sequence shown here is derived from an EMBL/GenBank/DDBJ whole genome shotgun (WGS) entry which is preliminary data.</text>
</comment>
<sequence>MAVEIQLEWRFVHCLVNYRICLHVVCANISGVPRCFAYWQEFQKCYAKADHPSQCRLEAGDYTECLHRPKELARAQVIEAELHRQVQKATKDHKKTADALADGVIVGVGLIKREGEESSK</sequence>
<evidence type="ECO:0000313" key="17">
    <source>
        <dbReference type="EMBL" id="TEB34310.1"/>
    </source>
</evidence>
<keyword evidence="12" id="KW-0472">Membrane</keyword>
<evidence type="ECO:0000256" key="1">
    <source>
        <dbReference type="ARBA" id="ARBA00003195"/>
    </source>
</evidence>
<dbReference type="EMBL" id="QPFP01000010">
    <property type="protein sequence ID" value="TEB34310.1"/>
    <property type="molecule type" value="Genomic_DNA"/>
</dbReference>
<dbReference type="Pfam" id="PF10200">
    <property type="entry name" value="Ndufs5"/>
    <property type="match status" value="1"/>
</dbReference>
<evidence type="ECO:0000256" key="5">
    <source>
        <dbReference type="ARBA" id="ARBA00011261"/>
    </source>
</evidence>
<evidence type="ECO:0000256" key="12">
    <source>
        <dbReference type="ARBA" id="ARBA00023136"/>
    </source>
</evidence>
<evidence type="ECO:0000256" key="3">
    <source>
        <dbReference type="ARBA" id="ARBA00004637"/>
    </source>
</evidence>
<evidence type="ECO:0000256" key="7">
    <source>
        <dbReference type="ARBA" id="ARBA00022448"/>
    </source>
</evidence>
<evidence type="ECO:0000313" key="18">
    <source>
        <dbReference type="Proteomes" id="UP000298030"/>
    </source>
</evidence>
<dbReference type="AlphaFoldDB" id="A0A4Y7TJH7"/>
<evidence type="ECO:0000256" key="10">
    <source>
        <dbReference type="ARBA" id="ARBA00022982"/>
    </source>
</evidence>
<comment type="similarity">
    <text evidence="4">Belongs to the complex I NDUFS5 subunit family.</text>
</comment>
<name>A0A4Y7TJH7_COPMI</name>
<keyword evidence="7" id="KW-0813">Transport</keyword>
<dbReference type="PANTHER" id="PTHR15224">
    <property type="entry name" value="NADH DEHYDROGENASE [UBIQUINONE] IRON-SULFUR PROTEIN 5"/>
    <property type="match status" value="1"/>
</dbReference>
<dbReference type="CDD" id="cd24141">
    <property type="entry name" value="NDUFS5-like"/>
    <property type="match status" value="1"/>
</dbReference>
<dbReference type="GO" id="GO:0005758">
    <property type="term" value="C:mitochondrial intermembrane space"/>
    <property type="evidence" value="ECO:0007669"/>
    <property type="project" value="UniProtKB-SubCell"/>
</dbReference>
<dbReference type="InterPro" id="IPR019342">
    <property type="entry name" value="NADH_UbQ_OxRdtase_FeS-su5"/>
</dbReference>
<organism evidence="17 18">
    <name type="scientific">Coprinellus micaceus</name>
    <name type="common">Glistening ink-cap mushroom</name>
    <name type="synonym">Coprinus micaceus</name>
    <dbReference type="NCBI Taxonomy" id="71717"/>
    <lineage>
        <taxon>Eukaryota</taxon>
        <taxon>Fungi</taxon>
        <taxon>Dikarya</taxon>
        <taxon>Basidiomycota</taxon>
        <taxon>Agaricomycotina</taxon>
        <taxon>Agaricomycetes</taxon>
        <taxon>Agaricomycetidae</taxon>
        <taxon>Agaricales</taxon>
        <taxon>Agaricineae</taxon>
        <taxon>Psathyrellaceae</taxon>
        <taxon>Coprinellus</taxon>
    </lineage>
</organism>
<keyword evidence="9" id="KW-0999">Mitochondrion inner membrane</keyword>
<dbReference type="PANTHER" id="PTHR15224:SF1">
    <property type="entry name" value="NADH DEHYDROGENASE [UBIQUINONE] IRON-SULFUR PROTEIN 5"/>
    <property type="match status" value="1"/>
</dbReference>